<name>A8NV58_BRUMA</name>
<gene>
    <name evidence="1" type="ORF">Bm1_10545</name>
</gene>
<reference evidence="1" key="1">
    <citation type="journal article" date="2007" name="Science">
        <title>Draft genome of the filarial nematode parasite Brugia malayi.</title>
        <authorList>
            <person name="Ghedin E."/>
            <person name="Wang S."/>
            <person name="Spiro D."/>
            <person name="Caler E."/>
            <person name="Zhao Q."/>
            <person name="Crabtree J."/>
            <person name="Allen J.E."/>
            <person name="Delcher A.L."/>
            <person name="Guiliano D.B."/>
            <person name="Miranda-Saavedra D."/>
            <person name="Angiuoli S.V."/>
            <person name="Creasy T."/>
            <person name="Amedeo P."/>
            <person name="Haas B."/>
            <person name="El-Sayed N.M."/>
            <person name="Wortman J.R."/>
            <person name="Feldblyum T."/>
            <person name="Tallon L."/>
            <person name="Schatz M."/>
            <person name="Shumway M."/>
            <person name="Koo H."/>
            <person name="Salzberg S.L."/>
            <person name="Schobel S."/>
            <person name="Pertea M."/>
            <person name="Pop M."/>
            <person name="White O."/>
            <person name="Barton G.J."/>
            <person name="Carlow C.K."/>
            <person name="Crawford M.J."/>
            <person name="Daub J."/>
            <person name="Dimmic M.W."/>
            <person name="Estes C.F."/>
            <person name="Foster J.M."/>
            <person name="Ganatra M."/>
            <person name="Gregory W.F."/>
            <person name="Johnson N.M."/>
            <person name="Jin J."/>
            <person name="Komuniecki R."/>
            <person name="Korf I."/>
            <person name="Kumar S."/>
            <person name="Laney S."/>
            <person name="Li B.W."/>
            <person name="Li W."/>
            <person name="Lindblom T.H."/>
            <person name="Lustigman S."/>
            <person name="Ma D."/>
            <person name="Maina C.V."/>
            <person name="Martin D.M."/>
            <person name="McCarter J.P."/>
            <person name="McReynolds L."/>
            <person name="Mitreva M."/>
            <person name="Nutman T.B."/>
            <person name="Parkinson J."/>
            <person name="Peregrin-Alvarez J.M."/>
            <person name="Poole C."/>
            <person name="Ren Q."/>
            <person name="Saunders L."/>
            <person name="Sluder A.E."/>
            <person name="Smith K."/>
            <person name="Stanke M."/>
            <person name="Unnasch T.R."/>
            <person name="Ware J."/>
            <person name="Wei A.D."/>
            <person name="Weil G."/>
            <person name="Williams D.J."/>
            <person name="Zhang Y."/>
            <person name="Williams S.A."/>
            <person name="Fraser-Liggett C."/>
            <person name="Slatko B."/>
            <person name="Blaxter M.L."/>
            <person name="Scott A.L."/>
        </authorList>
    </citation>
    <scope>NUCLEOTIDE SEQUENCE [LARGE SCALE GENOMIC DNA]</scope>
</reference>
<feature type="non-terminal residue" evidence="1">
    <location>
        <position position="1"/>
    </location>
</feature>
<organism evidence="1">
    <name type="scientific">Brugia malayi</name>
    <name type="common">Filarial nematode worm</name>
    <dbReference type="NCBI Taxonomy" id="6279"/>
    <lineage>
        <taxon>Eukaryota</taxon>
        <taxon>Metazoa</taxon>
        <taxon>Ecdysozoa</taxon>
        <taxon>Nematoda</taxon>
        <taxon>Chromadorea</taxon>
        <taxon>Rhabditida</taxon>
        <taxon>Spirurina</taxon>
        <taxon>Spiruromorpha</taxon>
        <taxon>Filarioidea</taxon>
        <taxon>Onchocercidae</taxon>
        <taxon>Brugia</taxon>
    </lineage>
</organism>
<dbReference type="AlphaFoldDB" id="A8NV58"/>
<sequence length="67" mass="7835">KSYQEMYRISSHCLKAKKKSMQSEVHDRSEIAFAAGAIDVPPEFDLWISFRLKSRKVNLEYELLSDI</sequence>
<accession>A8NV58</accession>
<evidence type="ECO:0000313" key="1">
    <source>
        <dbReference type="EMBL" id="EDP37582.1"/>
    </source>
</evidence>
<protein>
    <submittedName>
        <fullName evidence="1">Uncharacterized protein</fullName>
    </submittedName>
</protein>
<proteinExistence type="predicted"/>
<dbReference type="EMBL" id="DS238077">
    <property type="protein sequence ID" value="EDP37582.1"/>
    <property type="molecule type" value="Genomic_DNA"/>
</dbReference>